<feature type="region of interest" description="Disordered" evidence="1">
    <location>
        <begin position="86"/>
        <end position="195"/>
    </location>
</feature>
<sequence length="195" mass="21033">MSMCHRQAYLYPVQLSSSYNTVELLKFLEAKMSTLSAISSNLVKRTIPFCSLSSAPAKAPPLLLSYNPIFPKHPMRISARLLANEPGRSPAEFPPEVPEVPFTPEIDPSSTPAEVHTNPPPYTTPVPKPGPEFPRPPIPPQPDTGPELPKPIIPPRPDPDIPPPKPNVVPPGPDIVPPPSTPPPDISPPTGPYVV</sequence>
<evidence type="ECO:0000256" key="1">
    <source>
        <dbReference type="SAM" id="MobiDB-lite"/>
    </source>
</evidence>
<name>A0A5N6R1P5_9ROSI</name>
<gene>
    <name evidence="2" type="ORF">FH972_008414</name>
</gene>
<organism evidence="2 3">
    <name type="scientific">Carpinus fangiana</name>
    <dbReference type="NCBI Taxonomy" id="176857"/>
    <lineage>
        <taxon>Eukaryota</taxon>
        <taxon>Viridiplantae</taxon>
        <taxon>Streptophyta</taxon>
        <taxon>Embryophyta</taxon>
        <taxon>Tracheophyta</taxon>
        <taxon>Spermatophyta</taxon>
        <taxon>Magnoliopsida</taxon>
        <taxon>eudicotyledons</taxon>
        <taxon>Gunneridae</taxon>
        <taxon>Pentapetalae</taxon>
        <taxon>rosids</taxon>
        <taxon>fabids</taxon>
        <taxon>Fagales</taxon>
        <taxon>Betulaceae</taxon>
        <taxon>Carpinus</taxon>
    </lineage>
</organism>
<dbReference type="OrthoDB" id="1745460at2759"/>
<accession>A0A5N6R1P5</accession>
<keyword evidence="3" id="KW-1185">Reference proteome</keyword>
<feature type="compositionally biased region" description="Pro residues" evidence="1">
    <location>
        <begin position="118"/>
        <end position="195"/>
    </location>
</feature>
<proteinExistence type="predicted"/>
<protein>
    <submittedName>
        <fullName evidence="2">Uncharacterized protein</fullName>
    </submittedName>
</protein>
<dbReference type="EMBL" id="CM017323">
    <property type="protein sequence ID" value="KAE8022631.1"/>
    <property type="molecule type" value="Genomic_DNA"/>
</dbReference>
<dbReference type="Proteomes" id="UP000327013">
    <property type="component" value="Chromosome 3"/>
</dbReference>
<dbReference type="AlphaFoldDB" id="A0A5N6R1P5"/>
<evidence type="ECO:0000313" key="2">
    <source>
        <dbReference type="EMBL" id="KAE8022631.1"/>
    </source>
</evidence>
<evidence type="ECO:0000313" key="3">
    <source>
        <dbReference type="Proteomes" id="UP000327013"/>
    </source>
</evidence>
<reference evidence="2 3" key="1">
    <citation type="submission" date="2019-06" db="EMBL/GenBank/DDBJ databases">
        <title>A chromosomal-level reference genome of Carpinus fangiana (Coryloideae, Betulaceae).</title>
        <authorList>
            <person name="Yang X."/>
            <person name="Wang Z."/>
            <person name="Zhang L."/>
            <person name="Hao G."/>
            <person name="Liu J."/>
            <person name="Yang Y."/>
        </authorList>
    </citation>
    <scope>NUCLEOTIDE SEQUENCE [LARGE SCALE GENOMIC DNA]</scope>
    <source>
        <strain evidence="2">Cfa_2016G</strain>
        <tissue evidence="2">Leaf</tissue>
    </source>
</reference>